<dbReference type="SUPFAM" id="SSF46785">
    <property type="entry name" value="Winged helix' DNA-binding domain"/>
    <property type="match status" value="1"/>
</dbReference>
<dbReference type="Gene3D" id="1.10.10.10">
    <property type="entry name" value="Winged helix-like DNA-binding domain superfamily/Winged helix DNA-binding domain"/>
    <property type="match status" value="1"/>
</dbReference>
<dbReference type="GO" id="GO:0008171">
    <property type="term" value="F:O-methyltransferase activity"/>
    <property type="evidence" value="ECO:0007669"/>
    <property type="project" value="InterPro"/>
</dbReference>
<reference evidence="5 6" key="1">
    <citation type="submission" date="2015-10" db="EMBL/GenBank/DDBJ databases">
        <title>Full genome of DAOMC 229536 Phialocephala scopiformis, a fungal endophyte of spruce producing the potent anti-insectan compound rugulosin.</title>
        <authorList>
            <consortium name="DOE Joint Genome Institute"/>
            <person name="Walker A.K."/>
            <person name="Frasz S.L."/>
            <person name="Seifert K.A."/>
            <person name="Miller J.D."/>
            <person name="Mondo S.J."/>
            <person name="Labutti K."/>
            <person name="Lipzen A."/>
            <person name="Dockter R."/>
            <person name="Kennedy M."/>
            <person name="Grigoriev I.V."/>
            <person name="Spatafora J.W."/>
        </authorList>
    </citation>
    <scope>NUCLEOTIDE SEQUENCE [LARGE SCALE GENOMIC DNA]</scope>
    <source>
        <strain evidence="5 6">CBS 120377</strain>
    </source>
</reference>
<dbReference type="GeneID" id="28831685"/>
<accession>A0A194XEB1</accession>
<dbReference type="OrthoDB" id="1606438at2759"/>
<dbReference type="EMBL" id="KQ947412">
    <property type="protein sequence ID" value="KUJ18481.1"/>
    <property type="molecule type" value="Genomic_DNA"/>
</dbReference>
<dbReference type="SUPFAM" id="SSF53335">
    <property type="entry name" value="S-adenosyl-L-methionine-dependent methyltransferases"/>
    <property type="match status" value="1"/>
</dbReference>
<evidence type="ECO:0000256" key="3">
    <source>
        <dbReference type="ARBA" id="ARBA00022691"/>
    </source>
</evidence>
<dbReference type="InterPro" id="IPR036390">
    <property type="entry name" value="WH_DNA-bd_sf"/>
</dbReference>
<dbReference type="RefSeq" id="XP_018072836.1">
    <property type="nucleotide sequence ID" value="XM_018221959.1"/>
</dbReference>
<proteinExistence type="predicted"/>
<evidence type="ECO:0000313" key="5">
    <source>
        <dbReference type="EMBL" id="KUJ18481.1"/>
    </source>
</evidence>
<keyword evidence="3" id="KW-0949">S-adenosyl-L-methionine</keyword>
<dbReference type="InParanoid" id="A0A194XEB1"/>
<name>A0A194XEB1_MOLSC</name>
<evidence type="ECO:0000256" key="2">
    <source>
        <dbReference type="ARBA" id="ARBA00022679"/>
    </source>
</evidence>
<evidence type="ECO:0000256" key="1">
    <source>
        <dbReference type="ARBA" id="ARBA00022603"/>
    </source>
</evidence>
<dbReference type="InterPro" id="IPR001077">
    <property type="entry name" value="COMT_C"/>
</dbReference>
<dbReference type="PROSITE" id="PS51683">
    <property type="entry name" value="SAM_OMT_II"/>
    <property type="match status" value="1"/>
</dbReference>
<feature type="domain" description="O-methyltransferase C-terminal" evidence="4">
    <location>
        <begin position="154"/>
        <end position="362"/>
    </location>
</feature>
<keyword evidence="6" id="KW-1185">Reference proteome</keyword>
<gene>
    <name evidence="5" type="ORF">LY89DRAFT_774259</name>
</gene>
<dbReference type="Proteomes" id="UP000070700">
    <property type="component" value="Unassembled WGS sequence"/>
</dbReference>
<sequence length="390" mass="43334">MSQSRILQLAAIINKSVIAIHEILSANNLNSPSFDEYAPASFPEDISGARDAVLDATSELYDLLLEPLTLIYKHHGHNNSVCLQAIARFNIAGMIPPGGQIPFGEIAEKAGLNEQIAVRLLRHAMTMRIFCEPHPGMVAHTQASKTLANPIMNDWLRVGTEEMWPAAVAGFSLSNDTTESIYSIIGSSPERAVCFSNAMKVFATRPDYDPSFLIENYDWGALGKVQVVDIGGAQGHIATELARRFENLQIVVQDMDEVVRIAKHGVPEELKQRVCFMAHDFFSPQPIKADVFYLRWILHNWSDKYCILILRALISALKPGARIIIQEVCMPSPGSIPLWKERNLRAEDLNMGAIFNSLERTADLRFVIKSVIEPKGSALGIIEVLWCTLD</sequence>
<dbReference type="PANTHER" id="PTHR43712">
    <property type="entry name" value="PUTATIVE (AFU_ORTHOLOGUE AFUA_4G14580)-RELATED"/>
    <property type="match status" value="1"/>
</dbReference>
<dbReference type="InterPro" id="IPR036388">
    <property type="entry name" value="WH-like_DNA-bd_sf"/>
</dbReference>
<dbReference type="PANTHER" id="PTHR43712:SF12">
    <property type="entry name" value="STERIGMATOCYSTIN 8-O-METHYLTRANSFERASE"/>
    <property type="match status" value="1"/>
</dbReference>
<keyword evidence="2 5" id="KW-0808">Transferase</keyword>
<dbReference type="InterPro" id="IPR029063">
    <property type="entry name" value="SAM-dependent_MTases_sf"/>
</dbReference>
<dbReference type="AlphaFoldDB" id="A0A194XEB1"/>
<evidence type="ECO:0000259" key="4">
    <source>
        <dbReference type="Pfam" id="PF00891"/>
    </source>
</evidence>
<dbReference type="KEGG" id="psco:LY89DRAFT_774259"/>
<dbReference type="InterPro" id="IPR016461">
    <property type="entry name" value="COMT-like"/>
</dbReference>
<keyword evidence="1 5" id="KW-0489">Methyltransferase</keyword>
<protein>
    <submittedName>
        <fullName evidence="5">S-adenosyl-L-methionine-dependent methyltransferase</fullName>
    </submittedName>
</protein>
<organism evidence="5 6">
    <name type="scientific">Mollisia scopiformis</name>
    <name type="common">Conifer needle endophyte fungus</name>
    <name type="synonym">Phialocephala scopiformis</name>
    <dbReference type="NCBI Taxonomy" id="149040"/>
    <lineage>
        <taxon>Eukaryota</taxon>
        <taxon>Fungi</taxon>
        <taxon>Dikarya</taxon>
        <taxon>Ascomycota</taxon>
        <taxon>Pezizomycotina</taxon>
        <taxon>Leotiomycetes</taxon>
        <taxon>Helotiales</taxon>
        <taxon>Mollisiaceae</taxon>
        <taxon>Mollisia</taxon>
    </lineage>
</organism>
<dbReference type="Pfam" id="PF00891">
    <property type="entry name" value="Methyltransf_2"/>
    <property type="match status" value="1"/>
</dbReference>
<dbReference type="STRING" id="149040.A0A194XEB1"/>
<dbReference type="GO" id="GO:0032259">
    <property type="term" value="P:methylation"/>
    <property type="evidence" value="ECO:0007669"/>
    <property type="project" value="UniProtKB-KW"/>
</dbReference>
<evidence type="ECO:0000313" key="6">
    <source>
        <dbReference type="Proteomes" id="UP000070700"/>
    </source>
</evidence>
<dbReference type="Gene3D" id="3.40.50.150">
    <property type="entry name" value="Vaccinia Virus protein VP39"/>
    <property type="match status" value="1"/>
</dbReference>